<comment type="caution">
    <text evidence="1">The sequence shown here is derived from an EMBL/GenBank/DDBJ whole genome shotgun (WGS) entry which is preliminary data.</text>
</comment>
<proteinExistence type="predicted"/>
<evidence type="ECO:0000313" key="1">
    <source>
        <dbReference type="EMBL" id="RMC08749.1"/>
    </source>
</evidence>
<gene>
    <name evidence="1" type="ORF">DUI87_14999</name>
</gene>
<dbReference type="AlphaFoldDB" id="A0A3M0K6G3"/>
<name>A0A3M0K6G3_HIRRU</name>
<dbReference type="EMBL" id="QRBI01000117">
    <property type="protein sequence ID" value="RMC08749.1"/>
    <property type="molecule type" value="Genomic_DNA"/>
</dbReference>
<sequence>MALSEKLLLQDPNSERFANSCVPLRLLLQPRLDEMFYGLRQQNSETESAFTQQIPPAPLSGHPFNLEHLTAEAHTQNDPPFAANHFNIKISYPPQASYTRLSLPGLGLKSTIVPLEHL</sequence>
<accession>A0A3M0K6G3</accession>
<evidence type="ECO:0000313" key="2">
    <source>
        <dbReference type="Proteomes" id="UP000269221"/>
    </source>
</evidence>
<keyword evidence="2" id="KW-1185">Reference proteome</keyword>
<protein>
    <submittedName>
        <fullName evidence="1">Uncharacterized protein</fullName>
    </submittedName>
</protein>
<organism evidence="1 2">
    <name type="scientific">Hirundo rustica rustica</name>
    <dbReference type="NCBI Taxonomy" id="333673"/>
    <lineage>
        <taxon>Eukaryota</taxon>
        <taxon>Metazoa</taxon>
        <taxon>Chordata</taxon>
        <taxon>Craniata</taxon>
        <taxon>Vertebrata</taxon>
        <taxon>Euteleostomi</taxon>
        <taxon>Archelosauria</taxon>
        <taxon>Archosauria</taxon>
        <taxon>Dinosauria</taxon>
        <taxon>Saurischia</taxon>
        <taxon>Theropoda</taxon>
        <taxon>Coelurosauria</taxon>
        <taxon>Aves</taxon>
        <taxon>Neognathae</taxon>
        <taxon>Neoaves</taxon>
        <taxon>Telluraves</taxon>
        <taxon>Australaves</taxon>
        <taxon>Passeriformes</taxon>
        <taxon>Sylvioidea</taxon>
        <taxon>Hirundinidae</taxon>
        <taxon>Hirundo</taxon>
    </lineage>
</organism>
<reference evidence="1 2" key="1">
    <citation type="submission" date="2018-07" db="EMBL/GenBank/DDBJ databases">
        <title>A high quality draft genome assembly of the barn swallow (H. rustica rustica).</title>
        <authorList>
            <person name="Formenti G."/>
            <person name="Chiara M."/>
            <person name="Poveda L."/>
            <person name="Francoijs K.-J."/>
            <person name="Bonisoli-Alquati A."/>
            <person name="Canova L."/>
            <person name="Gianfranceschi L."/>
            <person name="Horner D.S."/>
            <person name="Saino N."/>
        </authorList>
    </citation>
    <scope>NUCLEOTIDE SEQUENCE [LARGE SCALE GENOMIC DNA]</scope>
    <source>
        <strain evidence="1">Chelidonia</strain>
        <tissue evidence="1">Blood</tissue>
    </source>
</reference>
<dbReference type="Proteomes" id="UP000269221">
    <property type="component" value="Unassembled WGS sequence"/>
</dbReference>